<proteinExistence type="predicted"/>
<reference evidence="1 2" key="1">
    <citation type="submission" date="2015-09" db="EMBL/GenBank/DDBJ databases">
        <authorList>
            <consortium name="Pathogen Informatics"/>
        </authorList>
    </citation>
    <scope>NUCLEOTIDE SEQUENCE [LARGE SCALE GENOMIC DNA]</scope>
    <source>
        <strain evidence="1 2">2789STDY5834939</strain>
    </source>
</reference>
<dbReference type="Proteomes" id="UP000095765">
    <property type="component" value="Unassembled WGS sequence"/>
</dbReference>
<name>A0A174U9C0_9FIRM</name>
<dbReference type="EMBL" id="CZBE01000032">
    <property type="protein sequence ID" value="CUQ16727.1"/>
    <property type="molecule type" value="Genomic_DNA"/>
</dbReference>
<sequence length="173" mass="18290">MRFCANFGLCAGMGERGVIHVGRLWDAQKETHFCVLAARGFSPEEAARRSGLADMENLLLGRARVRRRIARLRAQLDEMFPPQALARAGLTRIALGDASGALDGQQAGGDLFHAAEVKLAKTGGVEIKFFDRLRALSMLAEMGGTSGGDALLEALSLSARTLGTDGEAPAGHG</sequence>
<protein>
    <recommendedName>
        <fullName evidence="3">Terminase small subunit</fullName>
    </recommendedName>
</protein>
<dbReference type="AlphaFoldDB" id="A0A174U9C0"/>
<evidence type="ECO:0000313" key="2">
    <source>
        <dbReference type="Proteomes" id="UP000095765"/>
    </source>
</evidence>
<accession>A0A174U9C0</accession>
<evidence type="ECO:0008006" key="3">
    <source>
        <dbReference type="Google" id="ProtNLM"/>
    </source>
</evidence>
<gene>
    <name evidence="1" type="ORF">ERS852551_03392</name>
</gene>
<organism evidence="1 2">
    <name type="scientific">Anaerotruncus colihominis</name>
    <dbReference type="NCBI Taxonomy" id="169435"/>
    <lineage>
        <taxon>Bacteria</taxon>
        <taxon>Bacillati</taxon>
        <taxon>Bacillota</taxon>
        <taxon>Clostridia</taxon>
        <taxon>Eubacteriales</taxon>
        <taxon>Oscillospiraceae</taxon>
        <taxon>Anaerotruncus</taxon>
    </lineage>
</organism>
<evidence type="ECO:0000313" key="1">
    <source>
        <dbReference type="EMBL" id="CUQ16727.1"/>
    </source>
</evidence>